<gene>
    <name evidence="1" type="ORF">EYF80_019631</name>
</gene>
<dbReference type="EMBL" id="SRLO01000167">
    <property type="protein sequence ID" value="TNN70131.1"/>
    <property type="molecule type" value="Genomic_DNA"/>
</dbReference>
<accession>A0A4Z2HX38</accession>
<evidence type="ECO:0000313" key="1">
    <source>
        <dbReference type="EMBL" id="TNN70131.1"/>
    </source>
</evidence>
<reference evidence="1 2" key="1">
    <citation type="submission" date="2019-03" db="EMBL/GenBank/DDBJ databases">
        <title>First draft genome of Liparis tanakae, snailfish: a comprehensive survey of snailfish specific genes.</title>
        <authorList>
            <person name="Kim W."/>
            <person name="Song I."/>
            <person name="Jeong J.-H."/>
            <person name="Kim D."/>
            <person name="Kim S."/>
            <person name="Ryu S."/>
            <person name="Song J.Y."/>
            <person name="Lee S.K."/>
        </authorList>
    </citation>
    <scope>NUCLEOTIDE SEQUENCE [LARGE SCALE GENOMIC DNA]</scope>
    <source>
        <tissue evidence="1">Muscle</tissue>
    </source>
</reference>
<sequence length="118" mass="13311">MWEDGMGREAGAKCCLRNQRPSSGLWDLTAAAPAFSFGQRPVNAVRERSVMTLRNHHLKRLRGPKRTGSHWDAPGHRRTDLRCSVSSGKRKNSLFLSLLFKRDQASFSQGEGSEVRMQ</sequence>
<keyword evidence="2" id="KW-1185">Reference proteome</keyword>
<proteinExistence type="predicted"/>
<organism evidence="1 2">
    <name type="scientific">Liparis tanakae</name>
    <name type="common">Tanaka's snailfish</name>
    <dbReference type="NCBI Taxonomy" id="230148"/>
    <lineage>
        <taxon>Eukaryota</taxon>
        <taxon>Metazoa</taxon>
        <taxon>Chordata</taxon>
        <taxon>Craniata</taxon>
        <taxon>Vertebrata</taxon>
        <taxon>Euteleostomi</taxon>
        <taxon>Actinopterygii</taxon>
        <taxon>Neopterygii</taxon>
        <taxon>Teleostei</taxon>
        <taxon>Neoteleostei</taxon>
        <taxon>Acanthomorphata</taxon>
        <taxon>Eupercaria</taxon>
        <taxon>Perciformes</taxon>
        <taxon>Cottioidei</taxon>
        <taxon>Cottales</taxon>
        <taxon>Liparidae</taxon>
        <taxon>Liparis</taxon>
    </lineage>
</organism>
<dbReference type="AlphaFoldDB" id="A0A4Z2HX38"/>
<name>A0A4Z2HX38_9TELE</name>
<dbReference type="Proteomes" id="UP000314294">
    <property type="component" value="Unassembled WGS sequence"/>
</dbReference>
<comment type="caution">
    <text evidence="1">The sequence shown here is derived from an EMBL/GenBank/DDBJ whole genome shotgun (WGS) entry which is preliminary data.</text>
</comment>
<evidence type="ECO:0000313" key="2">
    <source>
        <dbReference type="Proteomes" id="UP000314294"/>
    </source>
</evidence>
<protein>
    <submittedName>
        <fullName evidence="1">Uncharacterized protein</fullName>
    </submittedName>
</protein>